<sequence length="209" mass="23280">MEVLVALHRCHTCELTGLDLTVADINAGILPDRNTQVQESDSTVLHQFCRRHVTDTEVAQLLVGVFHPSDERAIVVASTILEDEAMPLVQSTTMHSQYRSWHAFQRVSPSMTRLRVFASTGPRCRNKVPIPIDEETAAWGMDVRATEKSLNEATLHHYIHTTARRCVDATLSRMEKLAIRFLTQMYGGAASQSGDQDVGDSNLHIDGTK</sequence>
<reference evidence="2" key="2">
    <citation type="submission" date="2019-06" db="EMBL/GenBank/DDBJ databases">
        <title>Genomics analysis of Aphanomyces spp. identifies a new class of oomycete effector associated with host adaptation.</title>
        <authorList>
            <person name="Gaulin E."/>
        </authorList>
    </citation>
    <scope>NUCLEOTIDE SEQUENCE</scope>
    <source>
        <strain evidence="2">CBS 578.67</strain>
    </source>
</reference>
<evidence type="ECO:0000256" key="1">
    <source>
        <dbReference type="SAM" id="MobiDB-lite"/>
    </source>
</evidence>
<dbReference type="EMBL" id="VJMH01000082">
    <property type="protein sequence ID" value="KAF0719245.1"/>
    <property type="molecule type" value="Genomic_DNA"/>
</dbReference>
<reference evidence="3 4" key="1">
    <citation type="submission" date="2019-03" db="EMBL/GenBank/DDBJ databases">
        <authorList>
            <person name="Gaulin E."/>
            <person name="Dumas B."/>
        </authorList>
    </citation>
    <scope>NUCLEOTIDE SEQUENCE [LARGE SCALE GENOMIC DNA]</scope>
    <source>
        <strain evidence="3">CBS 568.67</strain>
    </source>
</reference>
<name>A0A485K5L0_9STRA</name>
<keyword evidence="4" id="KW-1185">Reference proteome</keyword>
<gene>
    <name evidence="3" type="primary">Aste57867_1168</name>
    <name evidence="2" type="ORF">As57867_001167</name>
    <name evidence="3" type="ORF">ASTE57867_1168</name>
</gene>
<dbReference type="EMBL" id="CAADRA010000082">
    <property type="protein sequence ID" value="VFT78388.1"/>
    <property type="molecule type" value="Genomic_DNA"/>
</dbReference>
<accession>A0A485K5L0</accession>
<proteinExistence type="predicted"/>
<organism evidence="3 4">
    <name type="scientific">Aphanomyces stellatus</name>
    <dbReference type="NCBI Taxonomy" id="120398"/>
    <lineage>
        <taxon>Eukaryota</taxon>
        <taxon>Sar</taxon>
        <taxon>Stramenopiles</taxon>
        <taxon>Oomycota</taxon>
        <taxon>Saprolegniomycetes</taxon>
        <taxon>Saprolegniales</taxon>
        <taxon>Verrucalvaceae</taxon>
        <taxon>Aphanomyces</taxon>
    </lineage>
</organism>
<protein>
    <submittedName>
        <fullName evidence="3">Aste57867_1168 protein</fullName>
    </submittedName>
</protein>
<evidence type="ECO:0000313" key="4">
    <source>
        <dbReference type="Proteomes" id="UP000332933"/>
    </source>
</evidence>
<dbReference type="AlphaFoldDB" id="A0A485K5L0"/>
<evidence type="ECO:0000313" key="3">
    <source>
        <dbReference type="EMBL" id="VFT78388.1"/>
    </source>
</evidence>
<feature type="region of interest" description="Disordered" evidence="1">
    <location>
        <begin position="189"/>
        <end position="209"/>
    </location>
</feature>
<dbReference type="Proteomes" id="UP000332933">
    <property type="component" value="Unassembled WGS sequence"/>
</dbReference>
<evidence type="ECO:0000313" key="2">
    <source>
        <dbReference type="EMBL" id="KAF0719245.1"/>
    </source>
</evidence>